<evidence type="ECO:0000256" key="8">
    <source>
        <dbReference type="RuleBase" id="RU364100"/>
    </source>
</evidence>
<comment type="similarity">
    <text evidence="1 8">Belongs to the SOS response-associated peptidase family.</text>
</comment>
<evidence type="ECO:0000256" key="7">
    <source>
        <dbReference type="ARBA" id="ARBA00023239"/>
    </source>
</evidence>
<keyword evidence="3" id="KW-0227">DNA damage</keyword>
<evidence type="ECO:0000313" key="10">
    <source>
        <dbReference type="EMBL" id="GLC24771.1"/>
    </source>
</evidence>
<protein>
    <recommendedName>
        <fullName evidence="8">Abasic site processing protein</fullName>
        <ecNumber evidence="8">3.4.-.-</ecNumber>
    </recommendedName>
</protein>
<dbReference type="Pfam" id="PF02586">
    <property type="entry name" value="SRAP"/>
    <property type="match status" value="1"/>
</dbReference>
<keyword evidence="5" id="KW-0190">Covalent protein-DNA linkage</keyword>
<reference evidence="10" key="1">
    <citation type="submission" date="2022-08" db="EMBL/GenBank/DDBJ databases">
        <title>Draft genome sequencing of Roseisolibacter agri AW1220.</title>
        <authorList>
            <person name="Tobiishi Y."/>
            <person name="Tonouchi A."/>
        </authorList>
    </citation>
    <scope>NUCLEOTIDE SEQUENCE</scope>
    <source>
        <strain evidence="10">AW1220</strain>
    </source>
</reference>
<dbReference type="Proteomes" id="UP001161325">
    <property type="component" value="Unassembled WGS sequence"/>
</dbReference>
<dbReference type="AlphaFoldDB" id="A0AA37Q9G1"/>
<evidence type="ECO:0000256" key="5">
    <source>
        <dbReference type="ARBA" id="ARBA00023124"/>
    </source>
</evidence>
<dbReference type="EC" id="3.4.-.-" evidence="8"/>
<dbReference type="EMBL" id="BRXS01000002">
    <property type="protein sequence ID" value="GLC24771.1"/>
    <property type="molecule type" value="Genomic_DNA"/>
</dbReference>
<accession>A0AA37Q9G1</accession>
<dbReference type="PANTHER" id="PTHR13604">
    <property type="entry name" value="DC12-RELATED"/>
    <property type="match status" value="1"/>
</dbReference>
<dbReference type="GO" id="GO:0106300">
    <property type="term" value="P:protein-DNA covalent cross-linking repair"/>
    <property type="evidence" value="ECO:0007669"/>
    <property type="project" value="InterPro"/>
</dbReference>
<keyword evidence="7" id="KW-0456">Lyase</keyword>
<evidence type="ECO:0000256" key="6">
    <source>
        <dbReference type="ARBA" id="ARBA00023125"/>
    </source>
</evidence>
<proteinExistence type="inferred from homology"/>
<feature type="region of interest" description="Disordered" evidence="9">
    <location>
        <begin position="236"/>
        <end position="255"/>
    </location>
</feature>
<keyword evidence="2 8" id="KW-0645">Protease</keyword>
<comment type="caution">
    <text evidence="10">The sequence shown here is derived from an EMBL/GenBank/DDBJ whole genome shotgun (WGS) entry which is preliminary data.</text>
</comment>
<evidence type="ECO:0000256" key="1">
    <source>
        <dbReference type="ARBA" id="ARBA00008136"/>
    </source>
</evidence>
<gene>
    <name evidence="10" type="ORF">rosag_12840</name>
</gene>
<evidence type="ECO:0000256" key="4">
    <source>
        <dbReference type="ARBA" id="ARBA00022801"/>
    </source>
</evidence>
<evidence type="ECO:0000256" key="3">
    <source>
        <dbReference type="ARBA" id="ARBA00022763"/>
    </source>
</evidence>
<sequence>MCGRFGLTAPRHLAEGGLLDALRLDEVGPAVPATLAPRYNVAPSTDVLVALAHRRDGMVRRRLDLARWGLIPGDAPDARIGARLCNARGERVARTPAFASAWRRGRRCLILADLFYEWQHTSDGRAPASASKGGRSARVPWAFAMADDAPFALGGLWESWRDPADPTAPPLVSCTVLTTAPNPLVAEVHDRMPVIIPASAYDAWLSRETPLADAQALVAPYPAMLMRRWRVSSRVNDPRHDDPGVVAPLLEDRPA</sequence>
<keyword evidence="6" id="KW-0238">DNA-binding</keyword>
<dbReference type="GO" id="GO:0016829">
    <property type="term" value="F:lyase activity"/>
    <property type="evidence" value="ECO:0007669"/>
    <property type="project" value="UniProtKB-KW"/>
</dbReference>
<dbReference type="RefSeq" id="WP_284349216.1">
    <property type="nucleotide sequence ID" value="NZ_BRXS01000002.1"/>
</dbReference>
<evidence type="ECO:0000256" key="9">
    <source>
        <dbReference type="SAM" id="MobiDB-lite"/>
    </source>
</evidence>
<dbReference type="PANTHER" id="PTHR13604:SF0">
    <property type="entry name" value="ABASIC SITE PROCESSING PROTEIN HMCES"/>
    <property type="match status" value="1"/>
</dbReference>
<evidence type="ECO:0000256" key="2">
    <source>
        <dbReference type="ARBA" id="ARBA00022670"/>
    </source>
</evidence>
<keyword evidence="11" id="KW-1185">Reference proteome</keyword>
<dbReference type="InterPro" id="IPR003738">
    <property type="entry name" value="SRAP"/>
</dbReference>
<dbReference type="SUPFAM" id="SSF143081">
    <property type="entry name" value="BB1717-like"/>
    <property type="match status" value="1"/>
</dbReference>
<name>A0AA37Q9G1_9BACT</name>
<evidence type="ECO:0000313" key="11">
    <source>
        <dbReference type="Proteomes" id="UP001161325"/>
    </source>
</evidence>
<dbReference type="GO" id="GO:0003697">
    <property type="term" value="F:single-stranded DNA binding"/>
    <property type="evidence" value="ECO:0007669"/>
    <property type="project" value="InterPro"/>
</dbReference>
<organism evidence="10 11">
    <name type="scientific">Roseisolibacter agri</name>
    <dbReference type="NCBI Taxonomy" id="2014610"/>
    <lineage>
        <taxon>Bacteria</taxon>
        <taxon>Pseudomonadati</taxon>
        <taxon>Gemmatimonadota</taxon>
        <taxon>Gemmatimonadia</taxon>
        <taxon>Gemmatimonadales</taxon>
        <taxon>Gemmatimonadaceae</taxon>
        <taxon>Roseisolibacter</taxon>
    </lineage>
</organism>
<dbReference type="GO" id="GO:0006508">
    <property type="term" value="P:proteolysis"/>
    <property type="evidence" value="ECO:0007669"/>
    <property type="project" value="UniProtKB-KW"/>
</dbReference>
<dbReference type="Gene3D" id="3.90.1680.10">
    <property type="entry name" value="SOS response associated peptidase-like"/>
    <property type="match status" value="1"/>
</dbReference>
<dbReference type="GO" id="GO:0008233">
    <property type="term" value="F:peptidase activity"/>
    <property type="evidence" value="ECO:0007669"/>
    <property type="project" value="UniProtKB-KW"/>
</dbReference>
<keyword evidence="4 8" id="KW-0378">Hydrolase</keyword>
<dbReference type="InterPro" id="IPR036590">
    <property type="entry name" value="SRAP-like"/>
</dbReference>